<dbReference type="EMBL" id="KE356561">
    <property type="protein sequence ID" value="ERG94996.1"/>
    <property type="molecule type" value="Genomic_DNA"/>
</dbReference>
<reference evidence="1 2" key="1">
    <citation type="journal article" date="2013" name="PLoS ONE">
        <title>Assembly-driven community genomics of a hypersaline microbial ecosystem.</title>
        <authorList>
            <person name="Podell S."/>
            <person name="Ugalde J.A."/>
            <person name="Narasingarao P."/>
            <person name="Banfield J.F."/>
            <person name="Heidelberg K.B."/>
            <person name="Allen E.E."/>
        </authorList>
    </citation>
    <scope>NUCLEOTIDE SEQUENCE [LARGE SCALE GENOMIC DNA]</scope>
    <source>
        <strain evidence="2">J07HQW2</strain>
    </source>
</reference>
<dbReference type="AlphaFoldDB" id="U1PRM7"/>
<sequence length="57" mass="6665">MWFSDRGSVGYIYCSLRCSRDLFEIFQLLPSSVDSQIDEILISITEYVYHVLNLISQ</sequence>
<gene>
    <name evidence="1" type="ORF">J07HQW2_01439</name>
</gene>
<protein>
    <submittedName>
        <fullName evidence="1">Uncharacterized protein</fullName>
    </submittedName>
</protein>
<accession>U1PRM7</accession>
<proteinExistence type="predicted"/>
<evidence type="ECO:0000313" key="2">
    <source>
        <dbReference type="Proteomes" id="UP000030710"/>
    </source>
</evidence>
<dbReference type="HOGENOM" id="CLU_2985640_0_0_2"/>
<evidence type="ECO:0000313" key="1">
    <source>
        <dbReference type="EMBL" id="ERG94996.1"/>
    </source>
</evidence>
<organism evidence="1 2">
    <name type="scientific">Haloquadratum walsbyi J07HQW2</name>
    <dbReference type="NCBI Taxonomy" id="1238425"/>
    <lineage>
        <taxon>Archaea</taxon>
        <taxon>Methanobacteriati</taxon>
        <taxon>Methanobacteriota</taxon>
        <taxon>Stenosarchaea group</taxon>
        <taxon>Halobacteria</taxon>
        <taxon>Halobacteriales</taxon>
        <taxon>Haloferacaceae</taxon>
        <taxon>Haloquadratum</taxon>
    </lineage>
</organism>
<dbReference type="Proteomes" id="UP000030710">
    <property type="component" value="Unassembled WGS sequence"/>
</dbReference>
<name>U1PRM7_9EURY</name>